<dbReference type="Pfam" id="PF09825">
    <property type="entry name" value="BPL_N"/>
    <property type="match status" value="1"/>
</dbReference>
<evidence type="ECO:0000259" key="1">
    <source>
        <dbReference type="Pfam" id="PF09825"/>
    </source>
</evidence>
<gene>
    <name evidence="2" type="ORF">ZNDK_1180</name>
</gene>
<name>A0A6L2R7A2_9BACT</name>
<dbReference type="SUPFAM" id="SSF52317">
    <property type="entry name" value="Class I glutamine amidotransferase-like"/>
    <property type="match status" value="1"/>
</dbReference>
<dbReference type="InterPro" id="IPR019197">
    <property type="entry name" value="Biotin-prot_ligase_N"/>
</dbReference>
<proteinExistence type="predicted"/>
<dbReference type="EMBL" id="BLLL01000014">
    <property type="protein sequence ID" value="GFH63409.1"/>
    <property type="molecule type" value="Genomic_DNA"/>
</dbReference>
<evidence type="ECO:0000313" key="3">
    <source>
        <dbReference type="Proteomes" id="UP000505077"/>
    </source>
</evidence>
<dbReference type="InterPro" id="IPR029062">
    <property type="entry name" value="Class_I_gatase-like"/>
</dbReference>
<reference evidence="2 3" key="1">
    <citation type="journal article" date="2020" name="ISME J.">
        <title>Parallel Reductive Genome Evolution in Desulfovibrio Ectosymbionts Independently Acquired by Trichonympha Protists in the Termite Gut.</title>
        <authorList>
            <person name="Takeuchi M."/>
            <person name="Kuwahara H."/>
            <person name="Murakami T."/>
            <person name="Takahashi K."/>
            <person name="Kajitani R."/>
            <person name="Toyoda A."/>
            <person name="Itoh T."/>
            <person name="Ohkuma M."/>
            <person name="Hongoh Y."/>
        </authorList>
    </citation>
    <scope>NUCLEOTIDE SEQUENCE [LARGE SCALE GENOMIC DNA]</scope>
    <source>
        <strain evidence="2">ZnDsv-02</strain>
    </source>
</reference>
<sequence length="426" mass="46707">MDTVLPISILWDASHIWGLMVWRAVRALGMPCRLVSSSDITEGVLLGKRDGNCLKSSLLLAPGGNARHKARALGQAGREAVRDYVSRGGRYLGFCGGAGLALSHADSTEGLNICPWGRASRVYPLQHLISGHVRAHIYADANFSSPATRPLPVWWPGRFEAQGAGVAVLAACDSPDKDFWIADLPLQRVPAHVFSAWQKAYGVDLSADFLAGEPLVISGDFGKGRYVLSYSHLETPQSPDANRWFACLLGELTGCPPKTDRVPAWDLRQRAVPCARTNALLGKALQKSYDLLRLAVEQYLFFERAPWLWGWRAGLPGAACNHLHAALYTALAIRPTDAALDCWDRKSFFELSSLFFTGAQEYLWACRLSGALASTLPNAVDDHNLAEKRDALFGHPMHGGGVVEQLLVILEKYLYLAQDANEEYLL</sequence>
<protein>
    <recommendedName>
        <fullName evidence="1">Biotin-protein ligase N-terminal domain-containing protein</fullName>
    </recommendedName>
</protein>
<comment type="caution">
    <text evidence="2">The sequence shown here is derived from an EMBL/GenBank/DDBJ whole genome shotgun (WGS) entry which is preliminary data.</text>
</comment>
<accession>A0A6L2R7A2</accession>
<dbReference type="AlphaFoldDB" id="A0A6L2R7A2"/>
<feature type="domain" description="Biotin-protein ligase N-terminal" evidence="1">
    <location>
        <begin position="55"/>
        <end position="101"/>
    </location>
</feature>
<evidence type="ECO:0000313" key="2">
    <source>
        <dbReference type="EMBL" id="GFH63409.1"/>
    </source>
</evidence>
<dbReference type="Proteomes" id="UP000505077">
    <property type="component" value="Unassembled WGS sequence"/>
</dbReference>
<organism evidence="2 3">
    <name type="scientific">Candidatus Desulfovibrio kirbyi</name>
    <dbReference type="NCBI Taxonomy" id="2696086"/>
    <lineage>
        <taxon>Bacteria</taxon>
        <taxon>Pseudomonadati</taxon>
        <taxon>Thermodesulfobacteriota</taxon>
        <taxon>Desulfovibrionia</taxon>
        <taxon>Desulfovibrionales</taxon>
        <taxon>Desulfovibrionaceae</taxon>
        <taxon>Desulfovibrio</taxon>
    </lineage>
</organism>